<dbReference type="SUPFAM" id="SSF51126">
    <property type="entry name" value="Pectin lyase-like"/>
    <property type="match status" value="1"/>
</dbReference>
<sequence>MVTIAPSSRLTAYQPIAPTTIFPVGFPIFDNDDLAVTVDGMPRTDFSVTATYVEGVSTNASVVMDIAVTGDVFVIGLRQPARTDQFVIGAPLPISGFNYSLNRLEIEEQEARRDIDRSHKAPYGEEGGIFTAEDFANASANAAAAEAAAAAAEAARDEALGAVPNVFVASRAALKALDTTTITASYLKESGRTAQWLWKTGDFSAQIAADTNEGLYMKANAIAATVGAWVHQYDGPVYARWWGNGQAAIEAAQGFADDIIIDQPFAITSTAAWPKGKHYHFIGTGELTVTTGVTLRIRGRVTAGAWRNIPSTTPVPNKIFNCSGTGAVVGVRHVYPEWWGADPTVSIDSSPAINKAMACVGDSLDSGGSRPTIELGTGTYLIKSQWALLPTQDTQLRVFGAGNNQTVILAAADYVGTEPAVILQGQSNASAQRITNFEIRDFHVKMAVGSTAAVGFWVGGKGTDKNLVGDQNSLIENVKVTGFPVNWQCNAVRLVTFRRCSGWNEDANTQNAAVGVKLSTTLANDFTGDLQFYDCQFVNKYNTGGSKNVRVEQVGGGTGGINGVHFQRCIFYHADVAISFYNNSGEVGDIWFSDCQADGQMGSLWQVTQQGASAVMHSIWFDNTYTQGVNNYLIWVDVQAGLFQDVFVTNTWARGVVLGTKEMIKCDGPMAGIQIKGGIFAAVSSTTGNGAITFSGAATQVKLKDLEFRSHNGATVTNGVVMSATSNHYSIENVTGKSAGAITGNVVVELNPSATKYVAGIF</sequence>
<keyword evidence="1" id="KW-0175">Coiled coil</keyword>
<dbReference type="AlphaFoldDB" id="A0A329YJP8"/>
<dbReference type="Gene3D" id="2.160.20.10">
    <property type="entry name" value="Single-stranded right-handed beta-helix, Pectin lyase-like"/>
    <property type="match status" value="1"/>
</dbReference>
<evidence type="ECO:0000313" key="2">
    <source>
        <dbReference type="EMBL" id="RAX40750.1"/>
    </source>
</evidence>
<evidence type="ECO:0000313" key="3">
    <source>
        <dbReference type="Proteomes" id="UP000251205"/>
    </source>
</evidence>
<evidence type="ECO:0000256" key="1">
    <source>
        <dbReference type="SAM" id="Coils"/>
    </source>
</evidence>
<dbReference type="InterPro" id="IPR011050">
    <property type="entry name" value="Pectin_lyase_fold/virulence"/>
</dbReference>
<dbReference type="InterPro" id="IPR012334">
    <property type="entry name" value="Pectin_lyas_fold"/>
</dbReference>
<protein>
    <submittedName>
        <fullName evidence="2">Uncharacterized protein</fullName>
    </submittedName>
</protein>
<dbReference type="RefSeq" id="WP_112342633.1">
    <property type="nucleotide sequence ID" value="NZ_QMKK01000037.1"/>
</dbReference>
<feature type="coiled-coil region" evidence="1">
    <location>
        <begin position="101"/>
        <end position="155"/>
    </location>
</feature>
<proteinExistence type="predicted"/>
<dbReference type="Proteomes" id="UP000251205">
    <property type="component" value="Unassembled WGS sequence"/>
</dbReference>
<organism evidence="2 3">
    <name type="scientific">Rhizobium tropici</name>
    <dbReference type="NCBI Taxonomy" id="398"/>
    <lineage>
        <taxon>Bacteria</taxon>
        <taxon>Pseudomonadati</taxon>
        <taxon>Pseudomonadota</taxon>
        <taxon>Alphaproteobacteria</taxon>
        <taxon>Hyphomicrobiales</taxon>
        <taxon>Rhizobiaceae</taxon>
        <taxon>Rhizobium/Agrobacterium group</taxon>
        <taxon>Rhizobium</taxon>
    </lineage>
</organism>
<accession>A0A329YJP8</accession>
<comment type="caution">
    <text evidence="2">The sequence shown here is derived from an EMBL/GenBank/DDBJ whole genome shotgun (WGS) entry which is preliminary data.</text>
</comment>
<dbReference type="OrthoDB" id="8404525at2"/>
<gene>
    <name evidence="2" type="ORF">DQ393_15375</name>
</gene>
<dbReference type="EMBL" id="QMKK01000037">
    <property type="protein sequence ID" value="RAX40750.1"/>
    <property type="molecule type" value="Genomic_DNA"/>
</dbReference>
<name>A0A329YJP8_RHITR</name>
<reference evidence="2 3" key="1">
    <citation type="submission" date="2018-06" db="EMBL/GenBank/DDBJ databases">
        <title>Whole Genome Sequence of an efficient microsymbiont, Rhizobium tropici.</title>
        <authorList>
            <person name="Srinivasan R."/>
            <person name="Singh H.V."/>
            <person name="Srivastava R."/>
            <person name="Kumari B."/>
            <person name="Radhakrishna A."/>
        </authorList>
    </citation>
    <scope>NUCLEOTIDE SEQUENCE [LARGE SCALE GENOMIC DNA]</scope>
    <source>
        <strain evidence="2 3">IGFRI Rhizo-19</strain>
    </source>
</reference>